<reference evidence="1 2" key="1">
    <citation type="submission" date="2018-06" db="EMBL/GenBank/DDBJ databases">
        <authorList>
            <consortium name="Pathogen Informatics"/>
            <person name="Doyle S."/>
        </authorList>
    </citation>
    <scope>NUCLEOTIDE SEQUENCE [LARGE SCALE GENOMIC DNA]</scope>
    <source>
        <strain evidence="1 2">NCTC11009</strain>
    </source>
</reference>
<protein>
    <submittedName>
        <fullName evidence="1">Uncharacterized protein</fullName>
    </submittedName>
</protein>
<dbReference type="Proteomes" id="UP000250242">
    <property type="component" value="Unassembled WGS sequence"/>
</dbReference>
<evidence type="ECO:0000313" key="2">
    <source>
        <dbReference type="Proteomes" id="UP000250242"/>
    </source>
</evidence>
<evidence type="ECO:0000313" key="1">
    <source>
        <dbReference type="EMBL" id="SPY07460.1"/>
    </source>
</evidence>
<dbReference type="AlphaFoldDB" id="A0A2X1VGI3"/>
<organism evidence="1 2">
    <name type="scientific">Oligella urethralis</name>
    <dbReference type="NCBI Taxonomy" id="90245"/>
    <lineage>
        <taxon>Bacteria</taxon>
        <taxon>Pseudomonadati</taxon>
        <taxon>Pseudomonadota</taxon>
        <taxon>Betaproteobacteria</taxon>
        <taxon>Burkholderiales</taxon>
        <taxon>Alcaligenaceae</taxon>
        <taxon>Oligella</taxon>
    </lineage>
</organism>
<dbReference type="RefSeq" id="WP_018025961.1">
    <property type="nucleotide sequence ID" value="NZ_CP137240.1"/>
</dbReference>
<accession>A0A2X1VGI3</accession>
<sequence length="121" mass="13600">MIASRKESIDKRLVLIHHTGARLYPFKKCFKETGSFGFVVTPKGRRERNGDGLYLQSLEEVIPYFFFKGYNLAATTDTKPTSAGERIGAFTINGTAIVDYEIAEELSHLVATAPFQPRHVF</sequence>
<name>A0A2X1VGI3_9BURK</name>
<dbReference type="GeneID" id="93427234"/>
<proteinExistence type="predicted"/>
<gene>
    <name evidence="1" type="ORF">NCTC11009_00663</name>
</gene>
<dbReference type="EMBL" id="UATH01000001">
    <property type="protein sequence ID" value="SPY07460.1"/>
    <property type="molecule type" value="Genomic_DNA"/>
</dbReference>